<keyword evidence="1 2" id="KW-0812">Transmembrane</keyword>
<proteinExistence type="inferred from homology"/>
<dbReference type="EMBL" id="LGTE01000025">
    <property type="protein sequence ID" value="KNZ68621.1"/>
    <property type="molecule type" value="Genomic_DNA"/>
</dbReference>
<keyword evidence="2" id="KW-1133">Transmembrane helix</keyword>
<evidence type="ECO:0008006" key="5">
    <source>
        <dbReference type="Google" id="ProtNLM"/>
    </source>
</evidence>
<feature type="transmembrane region" description="Helical" evidence="2">
    <location>
        <begin position="31"/>
        <end position="51"/>
    </location>
</feature>
<feature type="transmembrane region" description="Helical" evidence="2">
    <location>
        <begin position="58"/>
        <end position="78"/>
    </location>
</feature>
<feature type="transmembrane region" description="Helical" evidence="2">
    <location>
        <begin position="84"/>
        <end position="103"/>
    </location>
</feature>
<evidence type="ECO:0000313" key="4">
    <source>
        <dbReference type="Proteomes" id="UP000037175"/>
    </source>
</evidence>
<keyword evidence="4" id="KW-1185">Reference proteome</keyword>
<dbReference type="RefSeq" id="WP_013119283.1">
    <property type="nucleotide sequence ID" value="NZ_LGTE01000025.1"/>
</dbReference>
<protein>
    <recommendedName>
        <fullName evidence="5">Small basic protein</fullName>
    </recommendedName>
</protein>
<organism evidence="3 4">
    <name type="scientific">Thermincola ferriacetica</name>
    <dbReference type="NCBI Taxonomy" id="281456"/>
    <lineage>
        <taxon>Bacteria</taxon>
        <taxon>Bacillati</taxon>
        <taxon>Bacillota</taxon>
        <taxon>Clostridia</taxon>
        <taxon>Eubacteriales</taxon>
        <taxon>Thermincolaceae</taxon>
        <taxon>Thermincola</taxon>
    </lineage>
</organism>
<dbReference type="Pfam" id="PF06947">
    <property type="entry name" value="DUF1290"/>
    <property type="match status" value="1"/>
</dbReference>
<comment type="caution">
    <text evidence="3">The sequence shown here is derived from an EMBL/GenBank/DDBJ whole genome shotgun (WGS) entry which is preliminary data.</text>
</comment>
<dbReference type="AlphaFoldDB" id="A0A0L6VZI7"/>
<comment type="subcellular location">
    <subcellularLocation>
        <location evidence="1">Cell membrane</location>
        <topology evidence="1">Multi-pass membrane protein</topology>
    </subcellularLocation>
</comment>
<comment type="similarity">
    <text evidence="1">Belongs to the sbp family.</text>
</comment>
<dbReference type="Proteomes" id="UP000037175">
    <property type="component" value="Unassembled WGS sequence"/>
</dbReference>
<dbReference type="GO" id="GO:0005886">
    <property type="term" value="C:plasma membrane"/>
    <property type="evidence" value="ECO:0007669"/>
    <property type="project" value="UniProtKB-SubCell"/>
</dbReference>
<evidence type="ECO:0000313" key="3">
    <source>
        <dbReference type="EMBL" id="KNZ68621.1"/>
    </source>
</evidence>
<dbReference type="PIRSF" id="PIRSF018579">
    <property type="entry name" value="Sbp"/>
    <property type="match status" value="1"/>
</dbReference>
<evidence type="ECO:0000256" key="2">
    <source>
        <dbReference type="SAM" id="Phobius"/>
    </source>
</evidence>
<accession>A0A0L6VZI7</accession>
<dbReference type="InterPro" id="IPR009709">
    <property type="entry name" value="DUF1290"/>
</dbReference>
<evidence type="ECO:0000256" key="1">
    <source>
        <dbReference type="PIRNR" id="PIRNR018579"/>
    </source>
</evidence>
<name>A0A0L6VZI7_9FIRM</name>
<sequence length="127" mass="13956">MWALISILGLIGGLIIGQFFTFTVPPAYATYLSIGILASLDSTLGGIRGVLEDKFDGVILISGFFINGLASAALVFFGDYIGVNLYYVAIFVFGIRIFQNLAITRRLIIARLKSQKRQRSKPFSKEV</sequence>
<keyword evidence="1" id="KW-1003">Cell membrane</keyword>
<gene>
    <name evidence="3" type="ORF">Tfer_2795</name>
</gene>
<keyword evidence="1 2" id="KW-0472">Membrane</keyword>
<reference evidence="4" key="1">
    <citation type="submission" date="2015-07" db="EMBL/GenBank/DDBJ databases">
        <title>Complete Genome of Thermincola ferriacetica strain Z-0001T.</title>
        <authorList>
            <person name="Lusk B."/>
            <person name="Badalamenti J.P."/>
            <person name="Parameswaran P."/>
            <person name="Bond D.R."/>
            <person name="Torres C.I."/>
        </authorList>
    </citation>
    <scope>NUCLEOTIDE SEQUENCE [LARGE SCALE GENOMIC DNA]</scope>
    <source>
        <strain evidence="4">Z-0001</strain>
    </source>
</reference>